<evidence type="ECO:0000313" key="1">
    <source>
        <dbReference type="EMBL" id="GKU86296.1"/>
    </source>
</evidence>
<gene>
    <name evidence="1" type="ORF">SLEP1_g836</name>
</gene>
<dbReference type="EMBL" id="BPVZ01000001">
    <property type="protein sequence ID" value="GKU86296.1"/>
    <property type="molecule type" value="Genomic_DNA"/>
</dbReference>
<dbReference type="AlphaFoldDB" id="A0AAV5HIV4"/>
<accession>A0AAV5HIV4</accession>
<organism evidence="1 2">
    <name type="scientific">Rubroshorea leprosula</name>
    <dbReference type="NCBI Taxonomy" id="152421"/>
    <lineage>
        <taxon>Eukaryota</taxon>
        <taxon>Viridiplantae</taxon>
        <taxon>Streptophyta</taxon>
        <taxon>Embryophyta</taxon>
        <taxon>Tracheophyta</taxon>
        <taxon>Spermatophyta</taxon>
        <taxon>Magnoliopsida</taxon>
        <taxon>eudicotyledons</taxon>
        <taxon>Gunneridae</taxon>
        <taxon>Pentapetalae</taxon>
        <taxon>rosids</taxon>
        <taxon>malvids</taxon>
        <taxon>Malvales</taxon>
        <taxon>Dipterocarpaceae</taxon>
        <taxon>Rubroshorea</taxon>
    </lineage>
</organism>
<reference evidence="1 2" key="1">
    <citation type="journal article" date="2021" name="Commun. Biol.">
        <title>The genome of Shorea leprosula (Dipterocarpaceae) highlights the ecological relevance of drought in aseasonal tropical rainforests.</title>
        <authorList>
            <person name="Ng K.K.S."/>
            <person name="Kobayashi M.J."/>
            <person name="Fawcett J.A."/>
            <person name="Hatakeyama M."/>
            <person name="Paape T."/>
            <person name="Ng C.H."/>
            <person name="Ang C.C."/>
            <person name="Tnah L.H."/>
            <person name="Lee C.T."/>
            <person name="Nishiyama T."/>
            <person name="Sese J."/>
            <person name="O'Brien M.J."/>
            <person name="Copetti D."/>
            <person name="Mohd Noor M.I."/>
            <person name="Ong R.C."/>
            <person name="Putra M."/>
            <person name="Sireger I.Z."/>
            <person name="Indrioko S."/>
            <person name="Kosugi Y."/>
            <person name="Izuno A."/>
            <person name="Isagi Y."/>
            <person name="Lee S.L."/>
            <person name="Shimizu K.K."/>
        </authorList>
    </citation>
    <scope>NUCLEOTIDE SEQUENCE [LARGE SCALE GENOMIC DNA]</scope>
    <source>
        <strain evidence="1">214</strain>
    </source>
</reference>
<sequence>MNNMANNVHAIWLAIARTPSGNATWLGRDGVIGPCCRDGNISSSLIPTTPHPMASVLQVELKIRKCRR</sequence>
<protein>
    <submittedName>
        <fullName evidence="1">Uncharacterized protein</fullName>
    </submittedName>
</protein>
<dbReference type="Proteomes" id="UP001054252">
    <property type="component" value="Unassembled WGS sequence"/>
</dbReference>
<proteinExistence type="predicted"/>
<evidence type="ECO:0000313" key="2">
    <source>
        <dbReference type="Proteomes" id="UP001054252"/>
    </source>
</evidence>
<keyword evidence="2" id="KW-1185">Reference proteome</keyword>
<name>A0AAV5HIV4_9ROSI</name>
<comment type="caution">
    <text evidence="1">The sequence shown here is derived from an EMBL/GenBank/DDBJ whole genome shotgun (WGS) entry which is preliminary data.</text>
</comment>